<dbReference type="PANTHER" id="PTHR23043:SF37">
    <property type="entry name" value="NPAS4 PROTEIN"/>
    <property type="match status" value="1"/>
</dbReference>
<evidence type="ECO:0000259" key="7">
    <source>
        <dbReference type="PROSITE" id="PS50112"/>
    </source>
</evidence>
<feature type="region of interest" description="Disordered" evidence="6">
    <location>
        <begin position="366"/>
        <end position="443"/>
    </location>
</feature>
<evidence type="ECO:0000256" key="1">
    <source>
        <dbReference type="ARBA" id="ARBA00004123"/>
    </source>
</evidence>
<dbReference type="PROSITE" id="PS50112">
    <property type="entry name" value="PAS"/>
    <property type="match status" value="2"/>
</dbReference>
<sequence length="737" mass="82018">MTICCNSCPVSERRDSSSSSHKRAMTVRHRVCKRFRSTKGASKARRDHINGEIRNMRALLPISQEDQERLSYLHSMSVICTFIRKSVLFQGLPAVPGEKNRTKSCLPFEEFLQALPGFIVVMTKEGKLVYVSENVSEYLGFSMVDVLQGDTFYDMVENFDTDIVKFSLEDDGTSRERSFVCRMHTSKAFRLQHGSCGSMLVRGRFQTSPQSSLFVALCTPTVNRLRDSYPLCFAPHFQTLHQPDMRFTQVSDSVQFHLGYTADEMIGQSWYSLLHPDDLSLSVCGHKNLVEEDEDTKVEMVLRVQCKDFTWSWLYIYAAKDSGKQNINCTNYIISETEANFLKQKIHSNTLRVSTQTLCISTMSQMPCGSGDSRSSKRRREASHQCDESRKKTRGFSEPTVHYTLSKGKNSESGSSSVAMGDVPTLFSTPPYSPESSNSSGISEDAASDFLLNAYSGTEQCLSLSPQQASPSYLHCSGSSSPEQDGHFSPSPQPIQRLSDQAYLFSPSSAVSSSFSSPPNPAPSYSLPGTRAETHLVPDYQPTLESCENLSDCVLHPEDLSLLSLPEPQGSVNDFHTSQVPQNSMSSVPSGLLTPDSSPIFDRQFHYSDREQAEISILAHQISSLATSFDIYTQQDPVPQLPQPLPQHTDLSWTHTPTHTPKSELLLDESIIDSILKELDVVPGKEELPCVWSQEPATVDSTKIQTLALDDLVDSLPLEQYPLEDGALNSCILRQAC</sequence>
<dbReference type="CDD" id="cd00130">
    <property type="entry name" value="PAS"/>
    <property type="match status" value="1"/>
</dbReference>
<dbReference type="Proteomes" id="UP000504632">
    <property type="component" value="Chromosome 4"/>
</dbReference>
<feature type="region of interest" description="Disordered" evidence="6">
    <location>
        <begin position="510"/>
        <end position="530"/>
    </location>
</feature>
<keyword evidence="4" id="KW-0804">Transcription</keyword>
<evidence type="ECO:0000313" key="9">
    <source>
        <dbReference type="RefSeq" id="XP_030628153.1"/>
    </source>
</evidence>
<dbReference type="OrthoDB" id="9978016at2759"/>
<dbReference type="InParanoid" id="A0A6J2V8R8"/>
<feature type="compositionally biased region" description="Low complexity" evidence="6">
    <location>
        <begin position="510"/>
        <end position="528"/>
    </location>
</feature>
<evidence type="ECO:0000256" key="6">
    <source>
        <dbReference type="SAM" id="MobiDB-lite"/>
    </source>
</evidence>
<dbReference type="RefSeq" id="XP_030628153.1">
    <property type="nucleotide sequence ID" value="XM_030772293.1"/>
</dbReference>
<dbReference type="Gene3D" id="3.30.450.20">
    <property type="entry name" value="PAS domain"/>
    <property type="match status" value="2"/>
</dbReference>
<dbReference type="InterPro" id="IPR013655">
    <property type="entry name" value="PAS_fold_3"/>
</dbReference>
<accession>A0A6J2V8R8</accession>
<feature type="domain" description="PAS" evidence="7">
    <location>
        <begin position="244"/>
        <end position="278"/>
    </location>
</feature>
<keyword evidence="8" id="KW-1185">Reference proteome</keyword>
<evidence type="ECO:0000256" key="2">
    <source>
        <dbReference type="ARBA" id="ARBA00023015"/>
    </source>
</evidence>
<dbReference type="GeneID" id="115810362"/>
<dbReference type="InterPro" id="IPR000014">
    <property type="entry name" value="PAS"/>
</dbReference>
<evidence type="ECO:0000256" key="5">
    <source>
        <dbReference type="ARBA" id="ARBA00023242"/>
    </source>
</evidence>
<dbReference type="Pfam" id="PF08447">
    <property type="entry name" value="PAS_3"/>
    <property type="match status" value="1"/>
</dbReference>
<dbReference type="CDD" id="cd19697">
    <property type="entry name" value="bHLH-PAS_NPAS4_PASD10"/>
    <property type="match status" value="1"/>
</dbReference>
<dbReference type="NCBIfam" id="TIGR00229">
    <property type="entry name" value="sensory_box"/>
    <property type="match status" value="1"/>
</dbReference>
<feature type="compositionally biased region" description="Low complexity" evidence="6">
    <location>
        <begin position="406"/>
        <end position="417"/>
    </location>
</feature>
<dbReference type="SUPFAM" id="SSF55785">
    <property type="entry name" value="PYP-like sensor domain (PAS domain)"/>
    <property type="match status" value="2"/>
</dbReference>
<keyword evidence="3" id="KW-0238">DNA-binding</keyword>
<reference evidence="9" key="1">
    <citation type="submission" date="2025-08" db="UniProtKB">
        <authorList>
            <consortium name="RefSeq"/>
        </authorList>
    </citation>
    <scope>IDENTIFICATION</scope>
</reference>
<gene>
    <name evidence="9" type="primary">npas4l</name>
</gene>
<feature type="compositionally biased region" description="Polar residues" evidence="6">
    <location>
        <begin position="472"/>
        <end position="483"/>
    </location>
</feature>
<dbReference type="GO" id="GO:0000981">
    <property type="term" value="F:DNA-binding transcription factor activity, RNA polymerase II-specific"/>
    <property type="evidence" value="ECO:0007669"/>
    <property type="project" value="TreeGrafter"/>
</dbReference>
<evidence type="ECO:0000313" key="8">
    <source>
        <dbReference type="Proteomes" id="UP000504632"/>
    </source>
</evidence>
<dbReference type="Pfam" id="PF23183">
    <property type="entry name" value="bHLH_NPAS4"/>
    <property type="match status" value="1"/>
</dbReference>
<dbReference type="GO" id="GO:0000977">
    <property type="term" value="F:RNA polymerase II transcription regulatory region sequence-specific DNA binding"/>
    <property type="evidence" value="ECO:0007669"/>
    <property type="project" value="TreeGrafter"/>
</dbReference>
<protein>
    <submittedName>
        <fullName evidence="9">Neuronal PAS domain-containing protein 4-like</fullName>
    </submittedName>
</protein>
<keyword evidence="2" id="KW-0805">Transcription regulation</keyword>
<feature type="region of interest" description="Disordered" evidence="6">
    <location>
        <begin position="472"/>
        <end position="495"/>
    </location>
</feature>
<dbReference type="GO" id="GO:0005634">
    <property type="term" value="C:nucleus"/>
    <property type="evidence" value="ECO:0007669"/>
    <property type="project" value="UniProtKB-SubCell"/>
</dbReference>
<dbReference type="SMART" id="SM00091">
    <property type="entry name" value="PAS"/>
    <property type="match status" value="2"/>
</dbReference>
<comment type="subcellular location">
    <subcellularLocation>
        <location evidence="1">Nucleus</location>
    </subcellularLocation>
</comment>
<dbReference type="AlphaFoldDB" id="A0A6J2V8R8"/>
<keyword evidence="5" id="KW-0539">Nucleus</keyword>
<dbReference type="CTD" id="108449885"/>
<evidence type="ECO:0000256" key="3">
    <source>
        <dbReference type="ARBA" id="ARBA00023125"/>
    </source>
</evidence>
<dbReference type="PANTHER" id="PTHR23043">
    <property type="entry name" value="HYPOXIA-INDUCIBLE FACTOR 1 ALPHA"/>
    <property type="match status" value="1"/>
</dbReference>
<proteinExistence type="predicted"/>
<dbReference type="InterPro" id="IPR056192">
    <property type="entry name" value="bHLH_NPAS4"/>
</dbReference>
<feature type="domain" description="PAS" evidence="7">
    <location>
        <begin position="108"/>
        <end position="156"/>
    </location>
</feature>
<feature type="compositionally biased region" description="Low complexity" evidence="6">
    <location>
        <begin position="428"/>
        <end position="443"/>
    </location>
</feature>
<dbReference type="InterPro" id="IPR035965">
    <property type="entry name" value="PAS-like_dom_sf"/>
</dbReference>
<organism evidence="8 9">
    <name type="scientific">Chanos chanos</name>
    <name type="common">Milkfish</name>
    <name type="synonym">Mugil chanos</name>
    <dbReference type="NCBI Taxonomy" id="29144"/>
    <lineage>
        <taxon>Eukaryota</taxon>
        <taxon>Metazoa</taxon>
        <taxon>Chordata</taxon>
        <taxon>Craniata</taxon>
        <taxon>Vertebrata</taxon>
        <taxon>Euteleostomi</taxon>
        <taxon>Actinopterygii</taxon>
        <taxon>Neopterygii</taxon>
        <taxon>Teleostei</taxon>
        <taxon>Ostariophysi</taxon>
        <taxon>Gonorynchiformes</taxon>
        <taxon>Chanidae</taxon>
        <taxon>Chanos</taxon>
    </lineage>
</organism>
<evidence type="ECO:0000256" key="4">
    <source>
        <dbReference type="ARBA" id="ARBA00023163"/>
    </source>
</evidence>
<name>A0A6J2V8R8_CHACN</name>